<reference evidence="1" key="1">
    <citation type="submission" date="2018-06" db="EMBL/GenBank/DDBJ databases">
        <authorList>
            <person name="Zhirakovskaya E."/>
        </authorList>
    </citation>
    <scope>NUCLEOTIDE SEQUENCE</scope>
</reference>
<accession>A0A3B0VMU5</accession>
<sequence length="585" mass="64991">MKQNKLIAITALAMSLTLTSCSDDEPKVPQTTDTVNNVVTSTQSASAIMSYIPADTPVLALFVKDPNNPIPQNFKDKMDKVYGSIAELFQMAIQEKLNETSDEAKKAEMSTFVDKWLTADNFDKLGLSMDESEFALYSVDLFPVLRMTLAKTHALDEFLDELMGKANTSKADSAIKKDVNGTTVYQFGDKEIQIMVSLNGNALAISLAPAREVDNLMPKLLGFEKPAKTIVQSNQYQDTISKYNYLPNNLYWFNIRQLADYFVNPDQYQTSMLDIMKIQDNMMSADCKTEILALFDKFPRLVGGTTIFNENTMDSHMIFEMEQGLGSKLATMTGRIPNANVDAAITYGFSFDIVAAKALAQEFVTNIETTPYKCEFMAGMNEKAATLKAQLDQPLPPFVSNFKGVNVVINELDLDMSKKDPNEMIKSLKAKVLLAVDNPEALQGMAEMMMPDLQKLGLKAGADAVNISSMIPFKGTQMPVNLDHVFLAMGTETIGVSLGEDTDVELTQAVSSNSTPQLLTFKITADIYRNIFTGLDEISSAMSDTSKPTINFQQFMMSDMLWWETETGNMNFTDRGLEIQMDIKY</sequence>
<protein>
    <recommendedName>
        <fullName evidence="2">DUF4836 family protein</fullName>
    </recommendedName>
</protein>
<evidence type="ECO:0008006" key="2">
    <source>
        <dbReference type="Google" id="ProtNLM"/>
    </source>
</evidence>
<name>A0A3B0VMU5_9ZZZZ</name>
<evidence type="ECO:0000313" key="1">
    <source>
        <dbReference type="EMBL" id="VAW32954.1"/>
    </source>
</evidence>
<gene>
    <name evidence="1" type="ORF">MNBD_GAMMA01-759</name>
</gene>
<organism evidence="1">
    <name type="scientific">hydrothermal vent metagenome</name>
    <dbReference type="NCBI Taxonomy" id="652676"/>
    <lineage>
        <taxon>unclassified sequences</taxon>
        <taxon>metagenomes</taxon>
        <taxon>ecological metagenomes</taxon>
    </lineage>
</organism>
<dbReference type="EMBL" id="UOEW01000011">
    <property type="protein sequence ID" value="VAW32954.1"/>
    <property type="molecule type" value="Genomic_DNA"/>
</dbReference>
<proteinExistence type="predicted"/>
<dbReference type="AlphaFoldDB" id="A0A3B0VMU5"/>
<dbReference type="PROSITE" id="PS51257">
    <property type="entry name" value="PROKAR_LIPOPROTEIN"/>
    <property type="match status" value="1"/>
</dbReference>